<dbReference type="InterPro" id="IPR017896">
    <property type="entry name" value="4Fe4S_Fe-S-bd"/>
</dbReference>
<keyword evidence="10" id="KW-0411">Iron-sulfur</keyword>
<evidence type="ECO:0000256" key="6">
    <source>
        <dbReference type="ARBA" id="ARBA00022723"/>
    </source>
</evidence>
<accession>A0ABX0ZIS1</accession>
<dbReference type="Proteomes" id="UP000734511">
    <property type="component" value="Unassembled WGS sequence"/>
</dbReference>
<gene>
    <name evidence="13" type="primary">narH</name>
    <name evidence="13" type="ORF">HCN08_10065</name>
</gene>
<dbReference type="PANTHER" id="PTHR43518:SF1">
    <property type="entry name" value="RESPIRATORY NITRATE REDUCTASE 1 BETA CHAIN"/>
    <property type="match status" value="1"/>
</dbReference>
<feature type="domain" description="4Fe-4S ferredoxin-type" evidence="12">
    <location>
        <begin position="180"/>
        <end position="211"/>
    </location>
</feature>
<evidence type="ECO:0000313" key="13">
    <source>
        <dbReference type="EMBL" id="NJP43745.1"/>
    </source>
</evidence>
<sequence length="562" mass="61880">MRVMAQVAMVMNLDKCIGCHTCSVTCKQTWTNRTGMEYVWFNNVETRPGQGYPRRWQDQERWRGGWRLNRRGALTLRAGSRLARMASIFANPVLPGIKDYYEPWTYDYRNLVNAPLGDDYPVAAPRSLITGRPMAIEWSANWDDDLGGSVEHKAADPLLGGAGARAREIAEKVRFTFEETFMFYLPRICEHCLNPSCVASCPSGAIYKREEDGIVLVDQDRCRGWRQCVTACPYKKVYFNHRTGKAEKCTFCYPRVEVGLPTVCSETCVGRLRYLGVMLYDAERVAAAASVPDDQGLYEAQLGVFLDPQDPAVRAAAERDGIPRDWIEAALRSPVHALISRYRVALPLHPEFRTLPMVWYVPPLSPVVEALTETGFDGEDAGNLFGAIDALRIPVEYLAGLFTAGDPGPVRASLDKLAAMRSHMRAVNLGDAGGGETSQAARAVGMSGREVEEMYRLLALAKYEERYVIPTAAIGEAHGLEESVVQGCSLDAEGGPGMGGDVHAAGPFGEDSGRRRLPLVSLESFHVLRRRQTADDEGAVSAASPTSGPYRSDTAGDDRAER</sequence>
<organism evidence="13 14">
    <name type="scientific">Actinacidiphila epipremni</name>
    <dbReference type="NCBI Taxonomy" id="2053013"/>
    <lineage>
        <taxon>Bacteria</taxon>
        <taxon>Bacillati</taxon>
        <taxon>Actinomycetota</taxon>
        <taxon>Actinomycetes</taxon>
        <taxon>Kitasatosporales</taxon>
        <taxon>Streptomycetaceae</taxon>
        <taxon>Actinacidiphila</taxon>
    </lineage>
</organism>
<dbReference type="InterPro" id="IPR029263">
    <property type="entry name" value="Nitr_red_bet_C"/>
</dbReference>
<keyword evidence="9" id="KW-0408">Iron</keyword>
<dbReference type="Pfam" id="PF13247">
    <property type="entry name" value="Fer4_11"/>
    <property type="match status" value="1"/>
</dbReference>
<evidence type="ECO:0000256" key="10">
    <source>
        <dbReference type="ARBA" id="ARBA00023014"/>
    </source>
</evidence>
<reference evidence="13 14" key="1">
    <citation type="submission" date="2020-03" db="EMBL/GenBank/DDBJ databases">
        <title>WGS of actinomycetes isolated from Thailand.</title>
        <authorList>
            <person name="Thawai C."/>
        </authorList>
    </citation>
    <scope>NUCLEOTIDE SEQUENCE [LARGE SCALE GENOMIC DNA]</scope>
    <source>
        <strain evidence="13 14">PRB2-1</strain>
    </source>
</reference>
<keyword evidence="7" id="KW-0677">Repeat</keyword>
<evidence type="ECO:0000256" key="7">
    <source>
        <dbReference type="ARBA" id="ARBA00022737"/>
    </source>
</evidence>
<dbReference type="SUPFAM" id="SSF54862">
    <property type="entry name" value="4Fe-4S ferredoxins"/>
    <property type="match status" value="1"/>
</dbReference>
<keyword evidence="14" id="KW-1185">Reference proteome</keyword>
<dbReference type="RefSeq" id="WP_167982622.1">
    <property type="nucleotide sequence ID" value="NZ_JAATEJ010000006.1"/>
</dbReference>
<feature type="region of interest" description="Disordered" evidence="11">
    <location>
        <begin position="530"/>
        <end position="562"/>
    </location>
</feature>
<evidence type="ECO:0000256" key="5">
    <source>
        <dbReference type="ARBA" id="ARBA00022485"/>
    </source>
</evidence>
<dbReference type="GO" id="GO:0016491">
    <property type="term" value="F:oxidoreductase activity"/>
    <property type="evidence" value="ECO:0007669"/>
    <property type="project" value="UniProtKB-KW"/>
</dbReference>
<comment type="cofactor">
    <cofactor evidence="1">
        <name>[3Fe-4S] cluster</name>
        <dbReference type="ChEBI" id="CHEBI:21137"/>
    </cofactor>
</comment>
<keyword evidence="5" id="KW-0004">4Fe-4S</keyword>
<dbReference type="EC" id="1.7.99.4" evidence="13"/>
<feature type="domain" description="4Fe-4S ferredoxin-type" evidence="12">
    <location>
        <begin position="7"/>
        <end position="36"/>
    </location>
</feature>
<dbReference type="Gene3D" id="3.30.70.20">
    <property type="match status" value="4"/>
</dbReference>
<protein>
    <submittedName>
        <fullName evidence="13">Nitrate reductase subunit beta</fullName>
        <ecNumber evidence="13">1.7.99.4</ecNumber>
    </submittedName>
</protein>
<dbReference type="Pfam" id="PF14711">
    <property type="entry name" value="Nitr_red_bet_C"/>
    <property type="match status" value="1"/>
</dbReference>
<dbReference type="PANTHER" id="PTHR43518">
    <property type="entry name" value="NITRATE REDUCTASE BETA SUBUNIT"/>
    <property type="match status" value="1"/>
</dbReference>
<evidence type="ECO:0000256" key="1">
    <source>
        <dbReference type="ARBA" id="ARBA00001927"/>
    </source>
</evidence>
<dbReference type="InterPro" id="IPR006547">
    <property type="entry name" value="NO3_Rdtase_bsu"/>
</dbReference>
<feature type="domain" description="4Fe-4S ferredoxin-type" evidence="12">
    <location>
        <begin position="213"/>
        <end position="242"/>
    </location>
</feature>
<dbReference type="CDD" id="cd10557">
    <property type="entry name" value="NarH_beta-like"/>
    <property type="match status" value="1"/>
</dbReference>
<evidence type="ECO:0000256" key="9">
    <source>
        <dbReference type="ARBA" id="ARBA00023004"/>
    </source>
</evidence>
<proteinExistence type="predicted"/>
<evidence type="ECO:0000256" key="4">
    <source>
        <dbReference type="ARBA" id="ARBA00022448"/>
    </source>
</evidence>
<comment type="caution">
    <text evidence="13">The sequence shown here is derived from an EMBL/GenBank/DDBJ whole genome shotgun (WGS) entry which is preliminary data.</text>
</comment>
<evidence type="ECO:0000259" key="12">
    <source>
        <dbReference type="PROSITE" id="PS51379"/>
    </source>
</evidence>
<evidence type="ECO:0000313" key="14">
    <source>
        <dbReference type="Proteomes" id="UP000734511"/>
    </source>
</evidence>
<keyword evidence="6" id="KW-0479">Metal-binding</keyword>
<evidence type="ECO:0000256" key="11">
    <source>
        <dbReference type="SAM" id="MobiDB-lite"/>
    </source>
</evidence>
<keyword evidence="8" id="KW-0249">Electron transport</keyword>
<dbReference type="EMBL" id="JAATEJ010000006">
    <property type="protein sequence ID" value="NJP43745.1"/>
    <property type="molecule type" value="Genomic_DNA"/>
</dbReference>
<comment type="subcellular location">
    <subcellularLocation>
        <location evidence="3">Cell envelope</location>
    </subcellularLocation>
</comment>
<evidence type="ECO:0000256" key="8">
    <source>
        <dbReference type="ARBA" id="ARBA00022982"/>
    </source>
</evidence>
<dbReference type="NCBIfam" id="TIGR01660">
    <property type="entry name" value="narH"/>
    <property type="match status" value="1"/>
</dbReference>
<keyword evidence="4" id="KW-0813">Transport</keyword>
<comment type="cofactor">
    <cofactor evidence="2">
        <name>[4Fe-4S] cluster</name>
        <dbReference type="ChEBI" id="CHEBI:49883"/>
    </cofactor>
</comment>
<keyword evidence="13" id="KW-0560">Oxidoreductase</keyword>
<dbReference type="PROSITE" id="PS51379">
    <property type="entry name" value="4FE4S_FER_2"/>
    <property type="match status" value="3"/>
</dbReference>
<evidence type="ECO:0000256" key="3">
    <source>
        <dbReference type="ARBA" id="ARBA00004196"/>
    </source>
</evidence>
<evidence type="ECO:0000256" key="2">
    <source>
        <dbReference type="ARBA" id="ARBA00001966"/>
    </source>
</evidence>
<name>A0ABX0ZIS1_9ACTN</name>